<feature type="transmembrane region" description="Helical" evidence="5">
    <location>
        <begin position="33"/>
        <end position="56"/>
    </location>
</feature>
<dbReference type="STRING" id="314265.R2601_26841"/>
<name>Q0FP99_SALBH</name>
<evidence type="ECO:0000256" key="4">
    <source>
        <dbReference type="ARBA" id="ARBA00023136"/>
    </source>
</evidence>
<dbReference type="HOGENOM" id="CLU_117637_1_0_5"/>
<protein>
    <recommendedName>
        <fullName evidence="6">Yip1 domain-containing protein</fullName>
    </recommendedName>
</protein>
<evidence type="ECO:0000313" key="7">
    <source>
        <dbReference type="EMBL" id="EAU45960.1"/>
    </source>
</evidence>
<keyword evidence="3 5" id="KW-1133">Transmembrane helix</keyword>
<dbReference type="OrthoDB" id="7872013at2"/>
<dbReference type="Proteomes" id="UP000006230">
    <property type="component" value="Unassembled WGS sequence"/>
</dbReference>
<dbReference type="EMBL" id="AATQ01000019">
    <property type="protein sequence ID" value="EAU45960.1"/>
    <property type="molecule type" value="Genomic_DNA"/>
</dbReference>
<evidence type="ECO:0000256" key="2">
    <source>
        <dbReference type="ARBA" id="ARBA00022692"/>
    </source>
</evidence>
<dbReference type="GO" id="GO:0016020">
    <property type="term" value="C:membrane"/>
    <property type="evidence" value="ECO:0007669"/>
    <property type="project" value="UniProtKB-SubCell"/>
</dbReference>
<evidence type="ECO:0000313" key="8">
    <source>
        <dbReference type="Proteomes" id="UP000006230"/>
    </source>
</evidence>
<keyword evidence="4 5" id="KW-0472">Membrane</keyword>
<proteinExistence type="predicted"/>
<gene>
    <name evidence="7" type="ORF">R2601_26841</name>
</gene>
<feature type="transmembrane region" description="Helical" evidence="5">
    <location>
        <begin position="101"/>
        <end position="122"/>
    </location>
</feature>
<dbReference type="eggNOG" id="ENOG5032RKM">
    <property type="taxonomic scope" value="Bacteria"/>
</dbReference>
<accession>Q0FP99</accession>
<sequence>MSPVAFVRLAWQTVTAPREVAQLLIAARLSHEAILTAMALVVALNALVMGILQVSMGAGALPFVMSPVLFGALLAAMLVVSVMVLTGVGRMLGGTARAEDLAVLLAWLQAVRILWQVIVAVAALLTPALASILAVLGFLAGIYIFLNFLDVAHGFGNLLRALAVLVIGGLVLVMAMSLLVSLMGISPNAMAI</sequence>
<reference evidence="7 8" key="1">
    <citation type="journal article" date="2010" name="J. Bacteriol.">
        <title>Genome sequences of Pelagibaca bermudensis HTCC2601T and Maritimibacter alkaliphilus HTCC2654T, the type strains of two marine Roseobacter genera.</title>
        <authorList>
            <person name="Thrash J.C."/>
            <person name="Cho J.C."/>
            <person name="Ferriera S."/>
            <person name="Johnson J."/>
            <person name="Vergin K.L."/>
            <person name="Giovannoni S.J."/>
        </authorList>
    </citation>
    <scope>NUCLEOTIDE SEQUENCE [LARGE SCALE GENOMIC DNA]</scope>
    <source>
        <strain evidence="8">DSM 26914 / JCM 13377 / KCTC 12554 / HTCC2601</strain>
    </source>
</reference>
<feature type="domain" description="Yip1" evidence="6">
    <location>
        <begin position="11"/>
        <end position="176"/>
    </location>
</feature>
<dbReference type="RefSeq" id="WP_007801190.1">
    <property type="nucleotide sequence ID" value="NZ_DS022276.1"/>
</dbReference>
<comment type="caution">
    <text evidence="7">The sequence shown here is derived from an EMBL/GenBank/DDBJ whole genome shotgun (WGS) entry which is preliminary data.</text>
</comment>
<feature type="transmembrane region" description="Helical" evidence="5">
    <location>
        <begin position="161"/>
        <end position="185"/>
    </location>
</feature>
<dbReference type="Pfam" id="PF04893">
    <property type="entry name" value="Yip1"/>
    <property type="match status" value="1"/>
</dbReference>
<organism evidence="7 8">
    <name type="scientific">Salipiger bermudensis (strain DSM 26914 / JCM 13377 / KCTC 12554 / HTCC2601)</name>
    <name type="common">Pelagibaca bermudensis</name>
    <dbReference type="NCBI Taxonomy" id="314265"/>
    <lineage>
        <taxon>Bacteria</taxon>
        <taxon>Pseudomonadati</taxon>
        <taxon>Pseudomonadota</taxon>
        <taxon>Alphaproteobacteria</taxon>
        <taxon>Rhodobacterales</taxon>
        <taxon>Roseobacteraceae</taxon>
        <taxon>Salipiger</taxon>
    </lineage>
</organism>
<keyword evidence="8" id="KW-1185">Reference proteome</keyword>
<evidence type="ECO:0000256" key="1">
    <source>
        <dbReference type="ARBA" id="ARBA00004141"/>
    </source>
</evidence>
<comment type="subcellular location">
    <subcellularLocation>
        <location evidence="1">Membrane</location>
        <topology evidence="1">Multi-pass membrane protein</topology>
    </subcellularLocation>
</comment>
<dbReference type="AlphaFoldDB" id="Q0FP99"/>
<feature type="transmembrane region" description="Helical" evidence="5">
    <location>
        <begin position="128"/>
        <end position="149"/>
    </location>
</feature>
<evidence type="ECO:0000259" key="6">
    <source>
        <dbReference type="Pfam" id="PF04893"/>
    </source>
</evidence>
<evidence type="ECO:0000256" key="3">
    <source>
        <dbReference type="ARBA" id="ARBA00022989"/>
    </source>
</evidence>
<dbReference type="InterPro" id="IPR006977">
    <property type="entry name" value="Yip1_dom"/>
</dbReference>
<keyword evidence="2 5" id="KW-0812">Transmembrane</keyword>
<feature type="transmembrane region" description="Helical" evidence="5">
    <location>
        <begin position="68"/>
        <end position="89"/>
    </location>
</feature>
<evidence type="ECO:0000256" key="5">
    <source>
        <dbReference type="SAM" id="Phobius"/>
    </source>
</evidence>